<evidence type="ECO:0000256" key="2">
    <source>
        <dbReference type="ARBA" id="ARBA00022980"/>
    </source>
</evidence>
<dbReference type="GO" id="GO:0005840">
    <property type="term" value="C:ribosome"/>
    <property type="evidence" value="ECO:0007669"/>
    <property type="project" value="UniProtKB-KW"/>
</dbReference>
<dbReference type="Pfam" id="PF01015">
    <property type="entry name" value="Ribosomal_S3Ae"/>
    <property type="match status" value="1"/>
</dbReference>
<reference evidence="4" key="1">
    <citation type="submission" date="2021-02" db="EMBL/GenBank/DDBJ databases">
        <authorList>
            <person name="Dougan E. K."/>
            <person name="Rhodes N."/>
            <person name="Thang M."/>
            <person name="Chan C."/>
        </authorList>
    </citation>
    <scope>NUCLEOTIDE SEQUENCE</scope>
</reference>
<evidence type="ECO:0000256" key="1">
    <source>
        <dbReference type="ARBA" id="ARBA00022490"/>
    </source>
</evidence>
<dbReference type="SMART" id="SM01397">
    <property type="entry name" value="Ribosomal_S3Ae"/>
    <property type="match status" value="1"/>
</dbReference>
<keyword evidence="1" id="KW-0963">Cytoplasm</keyword>
<dbReference type="GO" id="GO:0006412">
    <property type="term" value="P:translation"/>
    <property type="evidence" value="ECO:0007669"/>
    <property type="project" value="InterPro"/>
</dbReference>
<keyword evidence="2" id="KW-0689">Ribosomal protein</keyword>
<comment type="caution">
    <text evidence="4">The sequence shown here is derived from an EMBL/GenBank/DDBJ whole genome shotgun (WGS) entry which is preliminary data.</text>
</comment>
<dbReference type="GO" id="GO:0003735">
    <property type="term" value="F:structural constituent of ribosome"/>
    <property type="evidence" value="ECO:0007669"/>
    <property type="project" value="InterPro"/>
</dbReference>
<dbReference type="Proteomes" id="UP000626109">
    <property type="component" value="Unassembled WGS sequence"/>
</dbReference>
<gene>
    <name evidence="4" type="ORF">PGLA2088_LOCUS14884</name>
</gene>
<protein>
    <recommendedName>
        <fullName evidence="6">40S ribosomal protein S3a</fullName>
    </recommendedName>
</protein>
<accession>A0A813J194</accession>
<dbReference type="GO" id="GO:1990904">
    <property type="term" value="C:ribonucleoprotein complex"/>
    <property type="evidence" value="ECO:0007669"/>
    <property type="project" value="UniProtKB-KW"/>
</dbReference>
<evidence type="ECO:0000313" key="4">
    <source>
        <dbReference type="EMBL" id="CAE8662447.1"/>
    </source>
</evidence>
<evidence type="ECO:0000256" key="3">
    <source>
        <dbReference type="ARBA" id="ARBA00023274"/>
    </source>
</evidence>
<feature type="non-terminal residue" evidence="4">
    <location>
        <position position="1"/>
    </location>
</feature>
<sequence>VAQLTAAALLQRVVMRRLPFNRRASSVADLAELLAAEAAKTDAGEFTVRVSARPRKLEAMICKALKPELLSPARYTHTLSVSPDCGEAGGSPASLSEQELRFSLIPRAMLDPTAYSEARRAEDSARAYWRCAEVALRWPQRFQGVEAVALWSDGSGEDTSGPWLLRWADEFLPVGAPAAELRPKDAKEGSSGWGSSFVAGGELEVHPLRGSWHAIDGQVSGARGLGDSKVSKGGKKGGKKKMGDPFLKKEWYDIKAPSMFSVRNCGKTLITRTQGTKIATEELKGRVLEVNLADLNNDEDQASKKIKLCIEEVQGRNCLTDFHGMELTRDKICSMIQKFQSLIEAHVDVKTTDGVTVRMFVIAFTKKRPDQVKTSCYAQSAQIRQIAQGI</sequence>
<dbReference type="EMBL" id="CAJNNW010018160">
    <property type="protein sequence ID" value="CAE8662447.1"/>
    <property type="molecule type" value="Genomic_DNA"/>
</dbReference>
<evidence type="ECO:0008006" key="6">
    <source>
        <dbReference type="Google" id="ProtNLM"/>
    </source>
</evidence>
<dbReference type="InterPro" id="IPR001593">
    <property type="entry name" value="Ribosomal_eS1"/>
</dbReference>
<proteinExistence type="predicted"/>
<organism evidence="4 5">
    <name type="scientific">Polarella glacialis</name>
    <name type="common">Dinoflagellate</name>
    <dbReference type="NCBI Taxonomy" id="89957"/>
    <lineage>
        <taxon>Eukaryota</taxon>
        <taxon>Sar</taxon>
        <taxon>Alveolata</taxon>
        <taxon>Dinophyceae</taxon>
        <taxon>Suessiales</taxon>
        <taxon>Suessiaceae</taxon>
        <taxon>Polarella</taxon>
    </lineage>
</organism>
<keyword evidence="3" id="KW-0687">Ribonucleoprotein</keyword>
<evidence type="ECO:0000313" key="5">
    <source>
        <dbReference type="Proteomes" id="UP000626109"/>
    </source>
</evidence>
<dbReference type="PANTHER" id="PTHR11830">
    <property type="entry name" value="40S RIBOSOMAL PROTEIN S3A"/>
    <property type="match status" value="1"/>
</dbReference>
<name>A0A813J194_POLGL</name>
<dbReference type="AlphaFoldDB" id="A0A813J194"/>